<dbReference type="Proteomes" id="UP000290289">
    <property type="component" value="Chromosome 9"/>
</dbReference>
<dbReference type="STRING" id="3750.A0A498J2M6"/>
<dbReference type="CDD" id="cd01428">
    <property type="entry name" value="ADK"/>
    <property type="match status" value="1"/>
</dbReference>
<evidence type="ECO:0000256" key="2">
    <source>
        <dbReference type="ARBA" id="ARBA00012955"/>
    </source>
</evidence>
<dbReference type="GO" id="GO:0004017">
    <property type="term" value="F:AMP kinase activity"/>
    <property type="evidence" value="ECO:0007669"/>
    <property type="project" value="UniProtKB-EC"/>
</dbReference>
<comment type="caution">
    <text evidence="8">The sequence shown here is derived from an EMBL/GenBank/DDBJ whole genome shotgun (WGS) entry which is preliminary data.</text>
</comment>
<evidence type="ECO:0000256" key="7">
    <source>
        <dbReference type="RuleBase" id="RU003330"/>
    </source>
</evidence>
<evidence type="ECO:0000256" key="1">
    <source>
        <dbReference type="ARBA" id="ARBA00007220"/>
    </source>
</evidence>
<dbReference type="PANTHER" id="PTHR23359">
    <property type="entry name" value="NUCLEOTIDE KINASE"/>
    <property type="match status" value="1"/>
</dbReference>
<dbReference type="PROSITE" id="PS00113">
    <property type="entry name" value="ADENYLATE_KINASE"/>
    <property type="match status" value="1"/>
</dbReference>
<dbReference type="HAMAP" id="MF_00235">
    <property type="entry name" value="Adenylate_kinase_Adk"/>
    <property type="match status" value="1"/>
</dbReference>
<proteinExistence type="inferred from homology"/>
<evidence type="ECO:0000313" key="9">
    <source>
        <dbReference type="Proteomes" id="UP000290289"/>
    </source>
</evidence>
<keyword evidence="5 7" id="KW-0418">Kinase</keyword>
<dbReference type="GO" id="GO:0005524">
    <property type="term" value="F:ATP binding"/>
    <property type="evidence" value="ECO:0007669"/>
    <property type="project" value="InterPro"/>
</dbReference>
<keyword evidence="9" id="KW-1185">Reference proteome</keyword>
<protein>
    <recommendedName>
        <fullName evidence="2">adenylate kinase</fullName>
        <ecNumber evidence="2">2.7.4.3</ecNumber>
    </recommendedName>
    <alternativeName>
        <fullName evidence="6">ATP:AMP phosphotransferase</fullName>
    </alternativeName>
</protein>
<evidence type="ECO:0000256" key="3">
    <source>
        <dbReference type="ARBA" id="ARBA00022679"/>
    </source>
</evidence>
<dbReference type="InterPro" id="IPR027417">
    <property type="entry name" value="P-loop_NTPase"/>
</dbReference>
<evidence type="ECO:0000313" key="8">
    <source>
        <dbReference type="EMBL" id="RXH89730.1"/>
    </source>
</evidence>
<accession>A0A498J2M6</accession>
<evidence type="ECO:0000256" key="6">
    <source>
        <dbReference type="ARBA" id="ARBA00031517"/>
    </source>
</evidence>
<dbReference type="EC" id="2.7.4.3" evidence="2"/>
<dbReference type="Pfam" id="PF00406">
    <property type="entry name" value="ADK"/>
    <property type="match status" value="1"/>
</dbReference>
<dbReference type="SUPFAM" id="SSF52540">
    <property type="entry name" value="P-loop containing nucleoside triphosphate hydrolases"/>
    <property type="match status" value="1"/>
</dbReference>
<dbReference type="Gene3D" id="3.40.50.300">
    <property type="entry name" value="P-loop containing nucleotide triphosphate hydrolases"/>
    <property type="match status" value="1"/>
</dbReference>
<reference evidence="8 9" key="1">
    <citation type="submission" date="2018-10" db="EMBL/GenBank/DDBJ databases">
        <title>A high-quality apple genome assembly.</title>
        <authorList>
            <person name="Hu J."/>
        </authorList>
    </citation>
    <scope>NUCLEOTIDE SEQUENCE [LARGE SCALE GENOMIC DNA]</scope>
    <source>
        <strain evidence="9">cv. HFTH1</strain>
        <tissue evidence="8">Young leaf</tissue>
    </source>
</reference>
<dbReference type="PRINTS" id="PR00094">
    <property type="entry name" value="ADENYLTKNASE"/>
</dbReference>
<evidence type="ECO:0000256" key="4">
    <source>
        <dbReference type="ARBA" id="ARBA00022741"/>
    </source>
</evidence>
<organism evidence="8 9">
    <name type="scientific">Malus domestica</name>
    <name type="common">Apple</name>
    <name type="synonym">Pyrus malus</name>
    <dbReference type="NCBI Taxonomy" id="3750"/>
    <lineage>
        <taxon>Eukaryota</taxon>
        <taxon>Viridiplantae</taxon>
        <taxon>Streptophyta</taxon>
        <taxon>Embryophyta</taxon>
        <taxon>Tracheophyta</taxon>
        <taxon>Spermatophyta</taxon>
        <taxon>Magnoliopsida</taxon>
        <taxon>eudicotyledons</taxon>
        <taxon>Gunneridae</taxon>
        <taxon>Pentapetalae</taxon>
        <taxon>rosids</taxon>
        <taxon>fabids</taxon>
        <taxon>Rosales</taxon>
        <taxon>Rosaceae</taxon>
        <taxon>Amygdaloideae</taxon>
        <taxon>Maleae</taxon>
        <taxon>Malus</taxon>
    </lineage>
</organism>
<dbReference type="AlphaFoldDB" id="A0A498J2M6"/>
<evidence type="ECO:0000256" key="5">
    <source>
        <dbReference type="ARBA" id="ARBA00022777"/>
    </source>
</evidence>
<keyword evidence="3 7" id="KW-0808">Transferase</keyword>
<comment type="similarity">
    <text evidence="1 7">Belongs to the adenylate kinase family.</text>
</comment>
<dbReference type="EMBL" id="RDQH01000335">
    <property type="protein sequence ID" value="RXH89730.1"/>
    <property type="molecule type" value="Genomic_DNA"/>
</dbReference>
<keyword evidence="4" id="KW-0547">Nucleotide-binding</keyword>
<dbReference type="InterPro" id="IPR033690">
    <property type="entry name" value="Adenylat_kinase_CS"/>
</dbReference>
<sequence>MSEKDGEQLPSTTLFILWRESQDPDEHNPKGHTIIICVSGGPGSGKSTQCAKIVSHFGFCHLNAGDLLEAEAEAGSEYSKMIKDFKKERRLVPSDLVVKLLQQAMQRSRNKKFLVDGFPRNEENIAAAERIVGTKFMFMQMKFERDFVLFLDCSEGEMTRRLLNRNQIVDVCKLVELFLMRILCGLRREELMITLKRHQVYFECTVPVVNYYSAKGKVRKIDAERPPEEVFEVVKEAFYKLEEKREESMP</sequence>
<name>A0A498J2M6_MALDO</name>
<gene>
    <name evidence="8" type="ORF">DVH24_032087</name>
</gene>
<dbReference type="InterPro" id="IPR000850">
    <property type="entry name" value="Adenylat/UMP-CMP_kin"/>
</dbReference>